<name>A0A0E9R754_ANGAN</name>
<dbReference type="EMBL" id="GBXM01083965">
    <property type="protein sequence ID" value="JAH24612.1"/>
    <property type="molecule type" value="Transcribed_RNA"/>
</dbReference>
<proteinExistence type="predicted"/>
<reference evidence="1" key="2">
    <citation type="journal article" date="2015" name="Fish Shellfish Immunol.">
        <title>Early steps in the European eel (Anguilla anguilla)-Vibrio vulnificus interaction in the gills: Role of the RtxA13 toxin.</title>
        <authorList>
            <person name="Callol A."/>
            <person name="Pajuelo D."/>
            <person name="Ebbesson L."/>
            <person name="Teles M."/>
            <person name="MacKenzie S."/>
            <person name="Amaro C."/>
        </authorList>
    </citation>
    <scope>NUCLEOTIDE SEQUENCE</scope>
</reference>
<protein>
    <submittedName>
        <fullName evidence="1">Uncharacterized protein</fullName>
    </submittedName>
</protein>
<accession>A0A0E9R754</accession>
<reference evidence="1" key="1">
    <citation type="submission" date="2014-11" db="EMBL/GenBank/DDBJ databases">
        <authorList>
            <person name="Amaro Gonzalez C."/>
        </authorList>
    </citation>
    <scope>NUCLEOTIDE SEQUENCE</scope>
</reference>
<evidence type="ECO:0000313" key="1">
    <source>
        <dbReference type="EMBL" id="JAH24612.1"/>
    </source>
</evidence>
<organism evidence="1">
    <name type="scientific">Anguilla anguilla</name>
    <name type="common">European freshwater eel</name>
    <name type="synonym">Muraena anguilla</name>
    <dbReference type="NCBI Taxonomy" id="7936"/>
    <lineage>
        <taxon>Eukaryota</taxon>
        <taxon>Metazoa</taxon>
        <taxon>Chordata</taxon>
        <taxon>Craniata</taxon>
        <taxon>Vertebrata</taxon>
        <taxon>Euteleostomi</taxon>
        <taxon>Actinopterygii</taxon>
        <taxon>Neopterygii</taxon>
        <taxon>Teleostei</taxon>
        <taxon>Anguilliformes</taxon>
        <taxon>Anguillidae</taxon>
        <taxon>Anguilla</taxon>
    </lineage>
</organism>
<dbReference type="AlphaFoldDB" id="A0A0E9R754"/>
<sequence length="27" mass="2840">MSPFYASSARIKVCLTSSIPVGELSVP</sequence>